<organism evidence="5">
    <name type="scientific">Granulicella tundricola (strain ATCC BAA-1859 / DSM 23138 / MP5ACTX9)</name>
    <dbReference type="NCBI Taxonomy" id="1198114"/>
    <lineage>
        <taxon>Bacteria</taxon>
        <taxon>Pseudomonadati</taxon>
        <taxon>Acidobacteriota</taxon>
        <taxon>Terriglobia</taxon>
        <taxon>Terriglobales</taxon>
        <taxon>Acidobacteriaceae</taxon>
        <taxon>Granulicella</taxon>
    </lineage>
</organism>
<reference evidence="5" key="1">
    <citation type="submission" date="2011-01" db="EMBL/GenBank/DDBJ databases">
        <title>Complete sequence of plasmid2 of Acidobacterium sp. MP5ACTX9.</title>
        <authorList>
            <consortium name="US DOE Joint Genome Institute"/>
            <person name="Lucas S."/>
            <person name="Copeland A."/>
            <person name="Lapidus A."/>
            <person name="Cheng J.-F."/>
            <person name="Goodwin L."/>
            <person name="Pitluck S."/>
            <person name="Teshima H."/>
            <person name="Detter J.C."/>
            <person name="Han C."/>
            <person name="Tapia R."/>
            <person name="Land M."/>
            <person name="Hauser L."/>
            <person name="Kyrpides N."/>
            <person name="Ivanova N."/>
            <person name="Ovchinnikova G."/>
            <person name="Pagani I."/>
            <person name="Rawat S.R."/>
            <person name="Mannisto M."/>
            <person name="Haggblom M.M."/>
            <person name="Woyke T."/>
        </authorList>
    </citation>
    <scope>NUCLEOTIDE SEQUENCE [LARGE SCALE GENOMIC DNA]</scope>
    <source>
        <strain evidence="5">MP5ACTX9</strain>
        <plasmid evidence="5">Plasmid pACIX902</plasmid>
    </source>
</reference>
<dbReference type="InterPro" id="IPR008928">
    <property type="entry name" value="6-hairpin_glycosidase_sf"/>
</dbReference>
<dbReference type="PANTHER" id="PTHR33886">
    <property type="entry name" value="UNSATURATED RHAMNOGALACTURONAN HYDROLASE (EUROFUNG)"/>
    <property type="match status" value="1"/>
</dbReference>
<sequence>MHGRILLRQIALSCRRRVVSLISIKLTVAAALAATMLNPTIIAQTQAQKQSPASAPSPVDRNAAGDSPADPGPLATDLSPALTPPAIQKAMRKVADWQIAYAEPRFNQQWTYAALYDGLIAASTATGDPKYQDAVQRMSEHFDWKLIDNRFPHADDEALGRAYLELYQQHPTPERIASTREVLDHLIAHPDDPKKLLWWWCDALFMAPPVLAEMSKITNDRKYLDYMDRQWWITSAYLYDPQEKLYFRDDTYFTKKEANGQKLFWARGNGWVLAGLATVLQNMPADYPTRPKYVAQFRAMAERVIALQQPDGLWRSGLLDPAAYAQPEDSGSAFFAYGLAWGIDNGLLDRKLYLPHVTSAWQGLLQHVYADGRLGAIQPIGAAPGDVKASSSYVYGIGAFLLAGSELTKMTTRKPIHAGGNPPR</sequence>
<keyword evidence="1 4" id="KW-0378">Hydrolase</keyword>
<feature type="signal peptide" evidence="3">
    <location>
        <begin position="1"/>
        <end position="33"/>
    </location>
</feature>
<proteinExistence type="predicted"/>
<dbReference type="Pfam" id="PF07470">
    <property type="entry name" value="Glyco_hydro_88"/>
    <property type="match status" value="1"/>
</dbReference>
<dbReference type="EMBL" id="CP002482">
    <property type="protein sequence ID" value="ADW71258.1"/>
    <property type="molecule type" value="Genomic_DNA"/>
</dbReference>
<evidence type="ECO:0000256" key="1">
    <source>
        <dbReference type="ARBA" id="ARBA00022801"/>
    </source>
</evidence>
<geneLocation type="plasmid" evidence="4 5">
    <name>pACIX902</name>
</geneLocation>
<feature type="region of interest" description="Disordered" evidence="2">
    <location>
        <begin position="47"/>
        <end position="81"/>
    </location>
</feature>
<name>E8X6V8_GRATM</name>
<accession>E8X6V8</accession>
<protein>
    <submittedName>
        <fullName evidence="4">Glycosyl hydrolase family 88</fullName>
    </submittedName>
</protein>
<dbReference type="Proteomes" id="UP000000343">
    <property type="component" value="Plasmid pACIX902"/>
</dbReference>
<dbReference type="AlphaFoldDB" id="E8X6V8"/>
<dbReference type="InterPro" id="IPR010905">
    <property type="entry name" value="Glyco_hydro_88"/>
</dbReference>
<dbReference type="GO" id="GO:0005975">
    <property type="term" value="P:carbohydrate metabolic process"/>
    <property type="evidence" value="ECO:0007669"/>
    <property type="project" value="InterPro"/>
</dbReference>
<dbReference type="HOGENOM" id="CLU_042785_0_0_0"/>
<evidence type="ECO:0000256" key="2">
    <source>
        <dbReference type="SAM" id="MobiDB-lite"/>
    </source>
</evidence>
<feature type="chain" id="PRO_5003230816" evidence="3">
    <location>
        <begin position="34"/>
        <end position="424"/>
    </location>
</feature>
<keyword evidence="3" id="KW-0732">Signal</keyword>
<gene>
    <name evidence="4" type="ordered locus">AciX9_3984</name>
</gene>
<keyword evidence="5" id="KW-1185">Reference proteome</keyword>
<dbReference type="InterPro" id="IPR012341">
    <property type="entry name" value="6hp_glycosidase-like_sf"/>
</dbReference>
<dbReference type="Gene3D" id="1.50.10.10">
    <property type="match status" value="1"/>
</dbReference>
<dbReference type="InterPro" id="IPR052043">
    <property type="entry name" value="PolySaccharide_Degr_Enz"/>
</dbReference>
<evidence type="ECO:0000313" key="5">
    <source>
        <dbReference type="Proteomes" id="UP000000343"/>
    </source>
</evidence>
<keyword evidence="4" id="KW-0614">Plasmid</keyword>
<evidence type="ECO:0000313" key="4">
    <source>
        <dbReference type="EMBL" id="ADW71258.1"/>
    </source>
</evidence>
<dbReference type="KEGG" id="acm:AciX9_3984"/>
<dbReference type="SUPFAM" id="SSF48208">
    <property type="entry name" value="Six-hairpin glycosidases"/>
    <property type="match status" value="1"/>
</dbReference>
<dbReference type="PANTHER" id="PTHR33886:SF8">
    <property type="entry name" value="UNSATURATED RHAMNOGALACTURONAN HYDROLASE (EUROFUNG)"/>
    <property type="match status" value="1"/>
</dbReference>
<dbReference type="GO" id="GO:0016787">
    <property type="term" value="F:hydrolase activity"/>
    <property type="evidence" value="ECO:0007669"/>
    <property type="project" value="UniProtKB-KW"/>
</dbReference>
<evidence type="ECO:0000256" key="3">
    <source>
        <dbReference type="SAM" id="SignalP"/>
    </source>
</evidence>